<evidence type="ECO:0000313" key="4">
    <source>
        <dbReference type="Proteomes" id="UP000256964"/>
    </source>
</evidence>
<dbReference type="AlphaFoldDB" id="A0A371CGS5"/>
<feature type="non-terminal residue" evidence="3">
    <location>
        <position position="194"/>
    </location>
</feature>
<protein>
    <submittedName>
        <fullName evidence="3">Uncharacterized protein</fullName>
    </submittedName>
</protein>
<evidence type="ECO:0000313" key="3">
    <source>
        <dbReference type="EMBL" id="RDX39485.1"/>
    </source>
</evidence>
<keyword evidence="2" id="KW-1133">Transmembrane helix</keyword>
<keyword evidence="2" id="KW-0812">Transmembrane</keyword>
<accession>A0A371CGS5</accession>
<keyword evidence="4" id="KW-1185">Reference proteome</keyword>
<evidence type="ECO:0000256" key="2">
    <source>
        <dbReference type="SAM" id="Phobius"/>
    </source>
</evidence>
<organism evidence="3 4">
    <name type="scientific">Lentinus brumalis</name>
    <dbReference type="NCBI Taxonomy" id="2498619"/>
    <lineage>
        <taxon>Eukaryota</taxon>
        <taxon>Fungi</taxon>
        <taxon>Dikarya</taxon>
        <taxon>Basidiomycota</taxon>
        <taxon>Agaricomycotina</taxon>
        <taxon>Agaricomycetes</taxon>
        <taxon>Polyporales</taxon>
        <taxon>Polyporaceae</taxon>
        <taxon>Lentinus</taxon>
    </lineage>
</organism>
<sequence>MIPHWAYQQLSTAHDFNLQEAVAGSGTPTQLPNSPIRVCTPKNITDTEGGLSRGAQIGVPIAVAVGVALLALLGFWWYWRRQRRHYPPRPRSRSMPDGAGLFTDPLRWFRELGLSMHSQRLRPHRKDTSWEIDDDSHLLVSRSGTPYHDPYSPEELIGAPPRSGHDSRASFAGSHGRSTSSLSMLSNIEFPDIR</sequence>
<keyword evidence="2" id="KW-0472">Membrane</keyword>
<feature type="region of interest" description="Disordered" evidence="1">
    <location>
        <begin position="143"/>
        <end position="194"/>
    </location>
</feature>
<evidence type="ECO:0000256" key="1">
    <source>
        <dbReference type="SAM" id="MobiDB-lite"/>
    </source>
</evidence>
<proteinExistence type="predicted"/>
<dbReference type="EMBL" id="KZ857822">
    <property type="protein sequence ID" value="RDX39485.1"/>
    <property type="molecule type" value="Genomic_DNA"/>
</dbReference>
<name>A0A371CGS5_9APHY</name>
<feature type="transmembrane region" description="Helical" evidence="2">
    <location>
        <begin position="57"/>
        <end position="79"/>
    </location>
</feature>
<feature type="compositionally biased region" description="Polar residues" evidence="1">
    <location>
        <begin position="176"/>
        <end position="186"/>
    </location>
</feature>
<dbReference type="Proteomes" id="UP000256964">
    <property type="component" value="Unassembled WGS sequence"/>
</dbReference>
<gene>
    <name evidence="3" type="ORF">OH76DRAFT_1562395</name>
</gene>
<reference evidence="3 4" key="1">
    <citation type="journal article" date="2018" name="Biotechnol. Biofuels">
        <title>Integrative visual omics of the white-rot fungus Polyporus brumalis exposes the biotechnological potential of its oxidative enzymes for delignifying raw plant biomass.</title>
        <authorList>
            <person name="Miyauchi S."/>
            <person name="Rancon A."/>
            <person name="Drula E."/>
            <person name="Hage H."/>
            <person name="Chaduli D."/>
            <person name="Favel A."/>
            <person name="Grisel S."/>
            <person name="Henrissat B."/>
            <person name="Herpoel-Gimbert I."/>
            <person name="Ruiz-Duenas F.J."/>
            <person name="Chevret D."/>
            <person name="Hainaut M."/>
            <person name="Lin J."/>
            <person name="Wang M."/>
            <person name="Pangilinan J."/>
            <person name="Lipzen A."/>
            <person name="Lesage-Meessen L."/>
            <person name="Navarro D."/>
            <person name="Riley R."/>
            <person name="Grigoriev I.V."/>
            <person name="Zhou S."/>
            <person name="Raouche S."/>
            <person name="Rosso M.N."/>
        </authorList>
    </citation>
    <scope>NUCLEOTIDE SEQUENCE [LARGE SCALE GENOMIC DNA]</scope>
    <source>
        <strain evidence="3 4">BRFM 1820</strain>
    </source>
</reference>